<evidence type="ECO:0000313" key="1">
    <source>
        <dbReference type="EMBL" id="CAG8526922.1"/>
    </source>
</evidence>
<dbReference type="EMBL" id="CAJVPT010006046">
    <property type="protein sequence ID" value="CAG8526922.1"/>
    <property type="molecule type" value="Genomic_DNA"/>
</dbReference>
<name>A0ACA9LHF9_9GLOM</name>
<sequence>ILSLNIITFFPESSTSSSSELFTEPQTNNSTLHAIDSKSQAANSLPEPTKPLPILPLSFNSSSINVESLSLLSPPYTFLQSINTSKNLIFIGDVHGALPELKSLLTTIKYNPANDHLIFLGDLVAKGPSSLEVLEYVRKLSENGNIDCVRGNHDDKLLRWKFFLEALSTTGIHLNDYVNKYELPKHLRLENEHMRLASVMDKESYEFLLSCPMVIEFPDENLYAVHAGLLPNILPNEQDPMDIMNMRNIKPDGHPTKSKKQGKPWSKFWNFFQIFVRIRLEMC</sequence>
<proteinExistence type="predicted"/>
<gene>
    <name evidence="1" type="ORF">ACOLOM_LOCUS3905</name>
</gene>
<organism evidence="1 2">
    <name type="scientific">Acaulospora colombiana</name>
    <dbReference type="NCBI Taxonomy" id="27376"/>
    <lineage>
        <taxon>Eukaryota</taxon>
        <taxon>Fungi</taxon>
        <taxon>Fungi incertae sedis</taxon>
        <taxon>Mucoromycota</taxon>
        <taxon>Glomeromycotina</taxon>
        <taxon>Glomeromycetes</taxon>
        <taxon>Diversisporales</taxon>
        <taxon>Acaulosporaceae</taxon>
        <taxon>Acaulospora</taxon>
    </lineage>
</organism>
<accession>A0ACA9LHF9</accession>
<comment type="caution">
    <text evidence="1">The sequence shown here is derived from an EMBL/GenBank/DDBJ whole genome shotgun (WGS) entry which is preliminary data.</text>
</comment>
<reference evidence="1" key="1">
    <citation type="submission" date="2021-06" db="EMBL/GenBank/DDBJ databases">
        <authorList>
            <person name="Kallberg Y."/>
            <person name="Tangrot J."/>
            <person name="Rosling A."/>
        </authorList>
    </citation>
    <scope>NUCLEOTIDE SEQUENCE</scope>
    <source>
        <strain evidence="1">CL356</strain>
    </source>
</reference>
<protein>
    <submittedName>
        <fullName evidence="1">5738_t:CDS:1</fullName>
    </submittedName>
</protein>
<keyword evidence="2" id="KW-1185">Reference proteome</keyword>
<feature type="non-terminal residue" evidence="1">
    <location>
        <position position="1"/>
    </location>
</feature>
<dbReference type="Proteomes" id="UP000789525">
    <property type="component" value="Unassembled WGS sequence"/>
</dbReference>
<evidence type="ECO:0000313" key="2">
    <source>
        <dbReference type="Proteomes" id="UP000789525"/>
    </source>
</evidence>